<dbReference type="PROSITE" id="PS00107">
    <property type="entry name" value="PROTEIN_KINASE_ATP"/>
    <property type="match status" value="1"/>
</dbReference>
<comment type="subcellular location">
    <subcellularLocation>
        <location evidence="1">Nucleus</location>
    </subcellularLocation>
</comment>
<dbReference type="PROSITE" id="PS50011">
    <property type="entry name" value="PROTEIN_KINASE_DOM"/>
    <property type="match status" value="1"/>
</dbReference>
<dbReference type="FunFam" id="3.30.70.270:FF:000150">
    <property type="entry name" value="DNA polymerase eta"/>
    <property type="match status" value="1"/>
</dbReference>
<dbReference type="InterPro" id="IPR000719">
    <property type="entry name" value="Prot_kinase_dom"/>
</dbReference>
<gene>
    <name evidence="13" type="ORF">Csp3_JD01.001</name>
</gene>
<dbReference type="Pfam" id="PF12330">
    <property type="entry name" value="Haspin_kinase"/>
    <property type="match status" value="1"/>
</dbReference>
<dbReference type="GO" id="GO:0005634">
    <property type="term" value="C:nucleus"/>
    <property type="evidence" value="ECO:0007669"/>
    <property type="project" value="UniProtKB-SubCell"/>
</dbReference>
<keyword evidence="9" id="KW-0547">Nucleotide-binding</keyword>
<keyword evidence="8" id="KW-0539">Nucleus</keyword>
<dbReference type="InterPro" id="IPR024604">
    <property type="entry name" value="GSG2_C"/>
</dbReference>
<accession>B6VBS6</accession>
<protein>
    <submittedName>
        <fullName evidence="13">Uncharacterized protein</fullName>
    </submittedName>
</protein>
<dbReference type="InterPro" id="IPR043128">
    <property type="entry name" value="Rev_trsase/Diguanyl_cyclase"/>
</dbReference>
<dbReference type="GO" id="GO:0009314">
    <property type="term" value="P:response to radiation"/>
    <property type="evidence" value="ECO:0007669"/>
    <property type="project" value="TreeGrafter"/>
</dbReference>
<evidence type="ECO:0000259" key="11">
    <source>
        <dbReference type="PROSITE" id="PS50011"/>
    </source>
</evidence>
<dbReference type="InterPro" id="IPR011009">
    <property type="entry name" value="Kinase-like_dom_sf"/>
</dbReference>
<evidence type="ECO:0000256" key="2">
    <source>
        <dbReference type="ARBA" id="ARBA00022679"/>
    </source>
</evidence>
<evidence type="ECO:0000259" key="12">
    <source>
        <dbReference type="PROSITE" id="PS50173"/>
    </source>
</evidence>
<evidence type="ECO:0000256" key="6">
    <source>
        <dbReference type="ARBA" id="ARBA00022842"/>
    </source>
</evidence>
<dbReference type="GO" id="GO:0035861">
    <property type="term" value="C:site of double-strand break"/>
    <property type="evidence" value="ECO:0007669"/>
    <property type="project" value="TreeGrafter"/>
</dbReference>
<feature type="region of interest" description="Disordered" evidence="10">
    <location>
        <begin position="191"/>
        <end position="210"/>
    </location>
</feature>
<keyword evidence="7" id="KW-0234">DNA repair</keyword>
<proteinExistence type="predicted"/>
<dbReference type="SUPFAM" id="SSF56112">
    <property type="entry name" value="Protein kinase-like (PK-like)"/>
    <property type="match status" value="1"/>
</dbReference>
<dbReference type="InterPro" id="IPR017441">
    <property type="entry name" value="Protein_kinase_ATP_BS"/>
</dbReference>
<sequence>MFLTDFARGKLIPYEEAVRLDLVKKKPQKEIVKEKVEAFVAPIFKNKAHQKFVDTIIMDKTAAKERKEKDGNKTFRIFDGIPREVKTPAKKKEKRLSKFSYTPVAARFDDRLSGLLSSSSEVSFDPQANFASTPIEKTNKKSSVINKTMTIPQPELDDDENDVFEDEEASISNVFDEIEEDSCNTAKDLTQIEEESEEEERTKTPRPADCSLTEMLTDNESWNRKRSRTMQEHQQTTLQQQGTMMDMDITEKENIEEVPVPPQRKRTIQPQQQQLMRESRLSVMTNASAASSRRSSINSLMEEISLDDLDLDSLLGNRTVANSEGTMSRAQTAMTIHMDDESVLPFYLADVSLGAELSPIDQLLHVVGQTEAMKWTQFPKGTFTASNVKKLGEGAYGEVFATKYDGNPVAIKIVPIEADENNPVFDGLFNGGVMPTSSLVLPEVVVMKELTALNNIDGMNSSPNFISLTACHVVQGKYPAGLIKAWDSYAEKKESLNDRPSDYSSNLQTYITFVTANGGNDLESFVVSSENEIRSILCQLLLSFVVAEKELEFEHRDMHLGNVLIAKVEKADKLSYKFNDNLMTVNSFGVKANIIDFTLSRIKKEATTVFLNLENDDEIFKGQNDPQFDVYRRMRQNNNRDWQEFQPCTNLWWVEYLANRMIEEPICPKKMKRIIGLIDMDCFYAQVEQRDQPDLWGKPVIVVQHSRQGVLGGILAVSYEARTFGIKRGMTVTEAKAKCADLNVCHVPIGEYADKADIQKYRDASAEVFEVLNNIDSNIIVEKASVDEAFLDLSIYIEKILEVEQETELSDIIGALPTTHIADGNDKKETEEERIDRIAKFYEETKSDENQKKLMIAAIAIEDIRAKIREKTQFYCSAGIGNNKMMAKLVCARHKPRQQTIIPFQYVRDILKVTPIGDIRGFGGKMGTKIMEMLKIKTMGEILTIEFERVVEAFPEQHEYLKCVAEGYDDEPVHF</sequence>
<dbReference type="SUPFAM" id="SSF56672">
    <property type="entry name" value="DNA/RNA polymerases"/>
    <property type="match status" value="1"/>
</dbReference>
<evidence type="ECO:0000256" key="8">
    <source>
        <dbReference type="ARBA" id="ARBA00023242"/>
    </source>
</evidence>
<dbReference type="InterPro" id="IPR052230">
    <property type="entry name" value="DNA_polymerase_eta"/>
</dbReference>
<evidence type="ECO:0000256" key="5">
    <source>
        <dbReference type="ARBA" id="ARBA00022763"/>
    </source>
</evidence>
<dbReference type="EMBL" id="FJ362375">
    <property type="protein sequence ID" value="ACI49169.1"/>
    <property type="molecule type" value="Genomic_DNA"/>
</dbReference>
<evidence type="ECO:0000313" key="13">
    <source>
        <dbReference type="EMBL" id="ACI49169.1"/>
    </source>
</evidence>
<keyword evidence="9" id="KW-0067">ATP-binding</keyword>
<evidence type="ECO:0000256" key="3">
    <source>
        <dbReference type="ARBA" id="ARBA00022695"/>
    </source>
</evidence>
<keyword evidence="4" id="KW-0479">Metal-binding</keyword>
<dbReference type="Gene3D" id="3.30.70.270">
    <property type="match status" value="1"/>
</dbReference>
<dbReference type="GO" id="GO:0003887">
    <property type="term" value="F:DNA-directed DNA polymerase activity"/>
    <property type="evidence" value="ECO:0007669"/>
    <property type="project" value="TreeGrafter"/>
</dbReference>
<keyword evidence="6" id="KW-0460">Magnesium</keyword>
<name>B6VBS6_9PELO</name>
<dbReference type="GO" id="GO:0042276">
    <property type="term" value="P:error-prone translesion synthesis"/>
    <property type="evidence" value="ECO:0007669"/>
    <property type="project" value="TreeGrafter"/>
</dbReference>
<reference evidence="13" key="1">
    <citation type="journal article" date="2008" name="Genome Res.">
        <title>Multigenome DNA sequence conservation identifies Hox cis-regulatory elements.</title>
        <authorList>
            <person name="Kuntz S.G."/>
            <person name="Schwarz E.M."/>
            <person name="DeModena J.A."/>
            <person name="De Buysscher T."/>
            <person name="Trout D."/>
            <person name="Shizuya H."/>
            <person name="Sternberg P.W."/>
            <person name="Wold B.J."/>
        </authorList>
    </citation>
    <scope>NUCLEOTIDE SEQUENCE</scope>
    <source>
        <strain evidence="13">PS1010</strain>
    </source>
</reference>
<dbReference type="Gene3D" id="1.10.510.10">
    <property type="entry name" value="Transferase(Phosphotransferase) domain 1"/>
    <property type="match status" value="1"/>
</dbReference>
<dbReference type="PROSITE" id="PS50173">
    <property type="entry name" value="UMUC"/>
    <property type="match status" value="1"/>
</dbReference>
<dbReference type="InterPro" id="IPR001126">
    <property type="entry name" value="UmuC"/>
</dbReference>
<feature type="domain" description="UmuC" evidence="12">
    <location>
        <begin position="675"/>
        <end position="923"/>
    </location>
</feature>
<feature type="binding site" evidence="9">
    <location>
        <position position="412"/>
    </location>
    <ligand>
        <name>ATP</name>
        <dbReference type="ChEBI" id="CHEBI:30616"/>
    </ligand>
</feature>
<dbReference type="PANTHER" id="PTHR45873">
    <property type="entry name" value="DNA POLYMERASE ETA"/>
    <property type="match status" value="1"/>
</dbReference>
<dbReference type="GO" id="GO:0005524">
    <property type="term" value="F:ATP binding"/>
    <property type="evidence" value="ECO:0007669"/>
    <property type="project" value="UniProtKB-UniRule"/>
</dbReference>
<keyword evidence="2" id="KW-0808">Transferase</keyword>
<evidence type="ECO:0000256" key="7">
    <source>
        <dbReference type="ARBA" id="ARBA00023204"/>
    </source>
</evidence>
<dbReference type="Pfam" id="PF21704">
    <property type="entry name" value="POLH-Rev1_HhH"/>
    <property type="match status" value="1"/>
</dbReference>
<evidence type="ECO:0000256" key="9">
    <source>
        <dbReference type="PROSITE-ProRule" id="PRU10141"/>
    </source>
</evidence>
<feature type="domain" description="Protein kinase" evidence="11">
    <location>
        <begin position="385"/>
        <end position="797"/>
    </location>
</feature>
<dbReference type="AlphaFoldDB" id="B6VBS6"/>
<dbReference type="GO" id="GO:0005657">
    <property type="term" value="C:replication fork"/>
    <property type="evidence" value="ECO:0007669"/>
    <property type="project" value="TreeGrafter"/>
</dbReference>
<evidence type="ECO:0000256" key="10">
    <source>
        <dbReference type="SAM" id="MobiDB-lite"/>
    </source>
</evidence>
<evidence type="ECO:0000256" key="1">
    <source>
        <dbReference type="ARBA" id="ARBA00004123"/>
    </source>
</evidence>
<keyword evidence="5" id="KW-0227">DNA damage</keyword>
<dbReference type="FunFam" id="3.40.1170.60:FF:000003">
    <property type="entry name" value="DNA polymerase eta"/>
    <property type="match status" value="1"/>
</dbReference>
<dbReference type="InterPro" id="IPR043502">
    <property type="entry name" value="DNA/RNA_pol_sf"/>
</dbReference>
<dbReference type="Gene3D" id="3.30.200.20">
    <property type="entry name" value="Phosphorylase Kinase, domain 1"/>
    <property type="match status" value="1"/>
</dbReference>
<organism evidence="13">
    <name type="scientific">Caenorhabditis angaria</name>
    <dbReference type="NCBI Taxonomy" id="860376"/>
    <lineage>
        <taxon>Eukaryota</taxon>
        <taxon>Metazoa</taxon>
        <taxon>Ecdysozoa</taxon>
        <taxon>Nematoda</taxon>
        <taxon>Chromadorea</taxon>
        <taxon>Rhabditida</taxon>
        <taxon>Rhabditina</taxon>
        <taxon>Rhabditomorpha</taxon>
        <taxon>Rhabditoidea</taxon>
        <taxon>Rhabditidae</taxon>
        <taxon>Peloderinae</taxon>
        <taxon>Caenorhabditis</taxon>
    </lineage>
</organism>
<dbReference type="Gene3D" id="3.40.1170.60">
    <property type="match status" value="1"/>
</dbReference>
<evidence type="ECO:0000256" key="4">
    <source>
        <dbReference type="ARBA" id="ARBA00022723"/>
    </source>
</evidence>
<dbReference type="GO" id="GO:0006281">
    <property type="term" value="P:DNA repair"/>
    <property type="evidence" value="ECO:0007669"/>
    <property type="project" value="UniProtKB-KW"/>
</dbReference>
<dbReference type="GO" id="GO:0035173">
    <property type="term" value="F:histone kinase activity"/>
    <property type="evidence" value="ECO:0007669"/>
    <property type="project" value="UniProtKB-ARBA"/>
</dbReference>
<dbReference type="GO" id="GO:0046872">
    <property type="term" value="F:metal ion binding"/>
    <property type="evidence" value="ECO:0007669"/>
    <property type="project" value="UniProtKB-KW"/>
</dbReference>
<dbReference type="Pfam" id="PF00817">
    <property type="entry name" value="IMS"/>
    <property type="match status" value="1"/>
</dbReference>
<keyword evidence="3" id="KW-0548">Nucleotidyltransferase</keyword>
<dbReference type="SMART" id="SM01331">
    <property type="entry name" value="DUF3635"/>
    <property type="match status" value="1"/>
</dbReference>
<dbReference type="PANTHER" id="PTHR45873:SF1">
    <property type="entry name" value="DNA POLYMERASE ETA"/>
    <property type="match status" value="1"/>
</dbReference>
<dbReference type="Gene3D" id="1.10.150.20">
    <property type="entry name" value="5' to 3' exonuclease, C-terminal subdomain"/>
    <property type="match status" value="1"/>
</dbReference>